<dbReference type="SMART" id="SM00382">
    <property type="entry name" value="AAA"/>
    <property type="match status" value="1"/>
</dbReference>
<name>A0A1V4IDH9_9CLOT</name>
<dbReference type="EC" id="3.6.3.36" evidence="5"/>
<sequence length="258" mass="29666">MKALEIHNLFFKYTDSNKLIIDDLSFSIDKNEFVTIIAPSGTGKSTLFRLILGLLKPQKGNINILKEGVKNIIGYMPQKDSLMPWRNILDNTAVGLELNGYSKNDARNKAVEYFESFGLKGTEKFYPHELSGGMRQRASFLRAIVNNPSILLLDEPFSSLDALTRRKMQTWLLDLCQKEKNTVFMITHDIDEALLLSDRILICTELPYKNLKSIEVNIDRPRNYETTLSSEFIELKRVILNILDMLEDTKEEVKNEEI</sequence>
<dbReference type="CDD" id="cd03293">
    <property type="entry name" value="ABC_NrtD_SsuB_transporters"/>
    <property type="match status" value="1"/>
</dbReference>
<dbReference type="EMBL" id="MZGT01000079">
    <property type="protein sequence ID" value="OPJ58003.1"/>
    <property type="molecule type" value="Genomic_DNA"/>
</dbReference>
<evidence type="ECO:0000259" key="4">
    <source>
        <dbReference type="PROSITE" id="PS50893"/>
    </source>
</evidence>
<dbReference type="PANTHER" id="PTHR42788">
    <property type="entry name" value="TAURINE IMPORT ATP-BINDING PROTEIN-RELATED"/>
    <property type="match status" value="1"/>
</dbReference>
<keyword evidence="2" id="KW-0547">Nucleotide-binding</keyword>
<protein>
    <submittedName>
        <fullName evidence="5">Taurine import ATP-binding protein TauB</fullName>
        <ecNumber evidence="5">3.6.3.36</ecNumber>
    </submittedName>
</protein>
<reference evidence="5 6" key="1">
    <citation type="submission" date="2017-03" db="EMBL/GenBank/DDBJ databases">
        <title>Genome sequence of Clostridium chromiireducens DSM 23318.</title>
        <authorList>
            <person name="Poehlein A."/>
            <person name="Daniel R."/>
        </authorList>
    </citation>
    <scope>NUCLEOTIDE SEQUENCE [LARGE SCALE GENOMIC DNA]</scope>
    <source>
        <strain evidence="5 6">DSM 23318</strain>
    </source>
</reference>
<dbReference type="RefSeq" id="WP_079441768.1">
    <property type="nucleotide sequence ID" value="NZ_MZGT01000079.1"/>
</dbReference>
<keyword evidence="6" id="KW-1185">Reference proteome</keyword>
<keyword evidence="5" id="KW-0378">Hydrolase</keyword>
<dbReference type="PANTHER" id="PTHR42788:SF2">
    <property type="entry name" value="ABC TRANSPORTER ATP-BINDING PROTEIN"/>
    <property type="match status" value="1"/>
</dbReference>
<dbReference type="PROSITE" id="PS00211">
    <property type="entry name" value="ABC_TRANSPORTER_1"/>
    <property type="match status" value="1"/>
</dbReference>
<feature type="domain" description="ABC transporter" evidence="4">
    <location>
        <begin position="4"/>
        <end position="230"/>
    </location>
</feature>
<keyword evidence="3 5" id="KW-0067">ATP-binding</keyword>
<gene>
    <name evidence="5" type="primary">tauB_5</name>
    <name evidence="5" type="ORF">CLCHR_41320</name>
</gene>
<evidence type="ECO:0000313" key="5">
    <source>
        <dbReference type="EMBL" id="OPJ58003.1"/>
    </source>
</evidence>
<dbReference type="AlphaFoldDB" id="A0A1V4IDH9"/>
<dbReference type="GO" id="GO:0016887">
    <property type="term" value="F:ATP hydrolysis activity"/>
    <property type="evidence" value="ECO:0007669"/>
    <property type="project" value="InterPro"/>
</dbReference>
<dbReference type="GO" id="GO:0005524">
    <property type="term" value="F:ATP binding"/>
    <property type="evidence" value="ECO:0007669"/>
    <property type="project" value="UniProtKB-KW"/>
</dbReference>
<evidence type="ECO:0000256" key="2">
    <source>
        <dbReference type="ARBA" id="ARBA00022741"/>
    </source>
</evidence>
<evidence type="ECO:0000256" key="3">
    <source>
        <dbReference type="ARBA" id="ARBA00022840"/>
    </source>
</evidence>
<dbReference type="Proteomes" id="UP000191056">
    <property type="component" value="Unassembled WGS sequence"/>
</dbReference>
<keyword evidence="1" id="KW-0813">Transport</keyword>
<dbReference type="InterPro" id="IPR027417">
    <property type="entry name" value="P-loop_NTPase"/>
</dbReference>
<dbReference type="Gene3D" id="3.40.50.300">
    <property type="entry name" value="P-loop containing nucleotide triphosphate hydrolases"/>
    <property type="match status" value="1"/>
</dbReference>
<dbReference type="InterPro" id="IPR003593">
    <property type="entry name" value="AAA+_ATPase"/>
</dbReference>
<proteinExistence type="predicted"/>
<dbReference type="OrthoDB" id="9801958at2"/>
<accession>A0A1V4IDH9</accession>
<dbReference type="Pfam" id="PF00005">
    <property type="entry name" value="ABC_tran"/>
    <property type="match status" value="1"/>
</dbReference>
<dbReference type="PROSITE" id="PS50893">
    <property type="entry name" value="ABC_TRANSPORTER_2"/>
    <property type="match status" value="1"/>
</dbReference>
<dbReference type="InterPro" id="IPR003439">
    <property type="entry name" value="ABC_transporter-like_ATP-bd"/>
</dbReference>
<comment type="caution">
    <text evidence="5">The sequence shown here is derived from an EMBL/GenBank/DDBJ whole genome shotgun (WGS) entry which is preliminary data.</text>
</comment>
<dbReference type="STRING" id="225345.CLCHR_41320"/>
<evidence type="ECO:0000256" key="1">
    <source>
        <dbReference type="ARBA" id="ARBA00022448"/>
    </source>
</evidence>
<organism evidence="5 6">
    <name type="scientific">Clostridium chromiireducens</name>
    <dbReference type="NCBI Taxonomy" id="225345"/>
    <lineage>
        <taxon>Bacteria</taxon>
        <taxon>Bacillati</taxon>
        <taxon>Bacillota</taxon>
        <taxon>Clostridia</taxon>
        <taxon>Eubacteriales</taxon>
        <taxon>Clostridiaceae</taxon>
        <taxon>Clostridium</taxon>
    </lineage>
</organism>
<dbReference type="InterPro" id="IPR050166">
    <property type="entry name" value="ABC_transporter_ATP-bind"/>
</dbReference>
<evidence type="ECO:0000313" key="6">
    <source>
        <dbReference type="Proteomes" id="UP000191056"/>
    </source>
</evidence>
<dbReference type="InterPro" id="IPR017871">
    <property type="entry name" value="ABC_transporter-like_CS"/>
</dbReference>
<dbReference type="SUPFAM" id="SSF52540">
    <property type="entry name" value="P-loop containing nucleoside triphosphate hydrolases"/>
    <property type="match status" value="1"/>
</dbReference>